<dbReference type="SUPFAM" id="SSF54593">
    <property type="entry name" value="Glyoxalase/Bleomycin resistance protein/Dihydroxybiphenyl dioxygenase"/>
    <property type="match status" value="1"/>
</dbReference>
<dbReference type="InterPro" id="IPR045517">
    <property type="entry name" value="Glyoxalase_8"/>
</dbReference>
<feature type="non-terminal residue" evidence="3">
    <location>
        <position position="121"/>
    </location>
</feature>
<dbReference type="Pfam" id="PF19581">
    <property type="entry name" value="Glyoxalase_7"/>
    <property type="match status" value="1"/>
</dbReference>
<feature type="domain" description="Glyoxalase-related protein" evidence="2">
    <location>
        <begin position="6"/>
        <end position="47"/>
    </location>
</feature>
<reference evidence="3" key="1">
    <citation type="journal article" date="2014" name="Front. Microbiol.">
        <title>High frequency of phylogenetically diverse reductive dehalogenase-homologous genes in deep subseafloor sedimentary metagenomes.</title>
        <authorList>
            <person name="Kawai M."/>
            <person name="Futagami T."/>
            <person name="Toyoda A."/>
            <person name="Takaki Y."/>
            <person name="Nishi S."/>
            <person name="Hori S."/>
            <person name="Arai W."/>
            <person name="Tsubouchi T."/>
            <person name="Morono Y."/>
            <person name="Uchiyama I."/>
            <person name="Ito T."/>
            <person name="Fujiyama A."/>
            <person name="Inagaki F."/>
            <person name="Takami H."/>
        </authorList>
    </citation>
    <scope>NUCLEOTIDE SEQUENCE</scope>
    <source>
        <strain evidence="3">Expedition CK06-06</strain>
    </source>
</reference>
<dbReference type="Gene3D" id="3.10.180.10">
    <property type="entry name" value="2,3-Dihydroxybiphenyl 1,2-Dioxygenase, domain 1"/>
    <property type="match status" value="1"/>
</dbReference>
<protein>
    <recommendedName>
        <fullName evidence="2">Glyoxalase-related protein domain-containing protein</fullName>
    </recommendedName>
</protein>
<accession>X1KS01</accession>
<dbReference type="GO" id="GO:0046677">
    <property type="term" value="P:response to antibiotic"/>
    <property type="evidence" value="ECO:0007669"/>
    <property type="project" value="UniProtKB-KW"/>
</dbReference>
<name>X1KS01_9ZZZZ</name>
<evidence type="ECO:0000313" key="3">
    <source>
        <dbReference type="EMBL" id="GAH84783.1"/>
    </source>
</evidence>
<dbReference type="Pfam" id="PF20066">
    <property type="entry name" value="Glyoxalase_8"/>
    <property type="match status" value="1"/>
</dbReference>
<gene>
    <name evidence="3" type="ORF">S03H2_57895</name>
</gene>
<comment type="caution">
    <text evidence="3">The sequence shown here is derived from an EMBL/GenBank/DDBJ whole genome shotgun (WGS) entry which is preliminary data.</text>
</comment>
<dbReference type="InterPro" id="IPR029068">
    <property type="entry name" value="Glyas_Bleomycin-R_OHBP_Dase"/>
</dbReference>
<keyword evidence="1" id="KW-0046">Antibiotic resistance</keyword>
<evidence type="ECO:0000259" key="2">
    <source>
        <dbReference type="Pfam" id="PF20066"/>
    </source>
</evidence>
<dbReference type="InterPro" id="IPR000335">
    <property type="entry name" value="Bleomycin-R"/>
</dbReference>
<organism evidence="3">
    <name type="scientific">marine sediment metagenome</name>
    <dbReference type="NCBI Taxonomy" id="412755"/>
    <lineage>
        <taxon>unclassified sequences</taxon>
        <taxon>metagenomes</taxon>
        <taxon>ecological metagenomes</taxon>
    </lineage>
</organism>
<dbReference type="EMBL" id="BARU01037126">
    <property type="protein sequence ID" value="GAH84783.1"/>
    <property type="molecule type" value="Genomic_DNA"/>
</dbReference>
<proteinExistence type="predicted"/>
<sequence length="121" mass="13152">MITIEEAKWLARELSSVSDVGHSRVLEAAAHASGFRDWNTMAAAAPGAVPAPAAGPDAPLVVPVLRVFDHAIARSFYCDHLGFTWQWEHRFEPDLPVYAEVSLDGRVLHLSEHHGDATPGC</sequence>
<dbReference type="AlphaFoldDB" id="X1KS01"/>
<evidence type="ECO:0000256" key="1">
    <source>
        <dbReference type="ARBA" id="ARBA00023251"/>
    </source>
</evidence>